<organism evidence="2 3">
    <name type="scientific">Trametes coccinea (strain BRFM310)</name>
    <name type="common">Pycnoporus coccineus</name>
    <dbReference type="NCBI Taxonomy" id="1353009"/>
    <lineage>
        <taxon>Eukaryota</taxon>
        <taxon>Fungi</taxon>
        <taxon>Dikarya</taxon>
        <taxon>Basidiomycota</taxon>
        <taxon>Agaricomycotina</taxon>
        <taxon>Agaricomycetes</taxon>
        <taxon>Polyporales</taxon>
        <taxon>Polyporaceae</taxon>
        <taxon>Trametes</taxon>
    </lineage>
</organism>
<reference evidence="2 3" key="1">
    <citation type="journal article" date="2015" name="Biotechnol. Biofuels">
        <title>Enhanced degradation of softwood versus hardwood by the white-rot fungus Pycnoporus coccineus.</title>
        <authorList>
            <person name="Couturier M."/>
            <person name="Navarro D."/>
            <person name="Chevret D."/>
            <person name="Henrissat B."/>
            <person name="Piumi F."/>
            <person name="Ruiz-Duenas F.J."/>
            <person name="Martinez A.T."/>
            <person name="Grigoriev I.V."/>
            <person name="Riley R."/>
            <person name="Lipzen A."/>
            <person name="Berrin J.G."/>
            <person name="Master E.R."/>
            <person name="Rosso M.N."/>
        </authorList>
    </citation>
    <scope>NUCLEOTIDE SEQUENCE [LARGE SCALE GENOMIC DNA]</scope>
    <source>
        <strain evidence="2 3">BRFM310</strain>
    </source>
</reference>
<feature type="region of interest" description="Disordered" evidence="1">
    <location>
        <begin position="1"/>
        <end position="25"/>
    </location>
</feature>
<proteinExistence type="predicted"/>
<evidence type="ECO:0000256" key="1">
    <source>
        <dbReference type="SAM" id="MobiDB-lite"/>
    </source>
</evidence>
<dbReference type="EMBL" id="KZ084142">
    <property type="protein sequence ID" value="OSC98077.1"/>
    <property type="molecule type" value="Genomic_DNA"/>
</dbReference>
<gene>
    <name evidence="2" type="ORF">PYCCODRAFT_1439582</name>
</gene>
<protein>
    <submittedName>
        <fullName evidence="2">Uncharacterized protein</fullName>
    </submittedName>
</protein>
<keyword evidence="3" id="KW-1185">Reference proteome</keyword>
<evidence type="ECO:0000313" key="3">
    <source>
        <dbReference type="Proteomes" id="UP000193067"/>
    </source>
</evidence>
<accession>A0A1Y2IAD9</accession>
<dbReference type="Proteomes" id="UP000193067">
    <property type="component" value="Unassembled WGS sequence"/>
</dbReference>
<evidence type="ECO:0000313" key="2">
    <source>
        <dbReference type="EMBL" id="OSC98077.1"/>
    </source>
</evidence>
<sequence>MSVPGYAQRPTSYGRRRTNSRYGSSGACACAATPYQRRYTTHAQDPPCLAVRADKQCLNVYREFAGGSGMWNVEWRKATTTTMMMVHGRNMQYCTSYMRTLHRRNPELRSSTQRTYGPIERRKRTTRGQFCNIPLFFSPKRDLGRTQRPRERTGLG</sequence>
<name>A0A1Y2IAD9_TRAC3</name>
<dbReference type="AlphaFoldDB" id="A0A1Y2IAD9"/>